<organism evidence="5 6">
    <name type="scientific">Bosea lupini</name>
    <dbReference type="NCBI Taxonomy" id="1036779"/>
    <lineage>
        <taxon>Bacteria</taxon>
        <taxon>Pseudomonadati</taxon>
        <taxon>Pseudomonadota</taxon>
        <taxon>Alphaproteobacteria</taxon>
        <taxon>Hyphomicrobiales</taxon>
        <taxon>Boseaceae</taxon>
        <taxon>Bosea</taxon>
    </lineage>
</organism>
<feature type="domain" description="Type II/III secretion system secretin-like" evidence="3">
    <location>
        <begin position="253"/>
        <end position="414"/>
    </location>
</feature>
<dbReference type="GO" id="GO:0015627">
    <property type="term" value="C:type II protein secretion system complex"/>
    <property type="evidence" value="ECO:0007669"/>
    <property type="project" value="TreeGrafter"/>
</dbReference>
<name>A0A1H7ZLV0_9HYPH</name>
<dbReference type="PANTHER" id="PTHR30332">
    <property type="entry name" value="PROBABLE GENERAL SECRETION PATHWAY PROTEIN D"/>
    <property type="match status" value="1"/>
</dbReference>
<dbReference type="GO" id="GO:0009306">
    <property type="term" value="P:protein secretion"/>
    <property type="evidence" value="ECO:0007669"/>
    <property type="project" value="InterPro"/>
</dbReference>
<feature type="chain" id="PRO_5011703265" evidence="2">
    <location>
        <begin position="41"/>
        <end position="458"/>
    </location>
</feature>
<dbReference type="Proteomes" id="UP000199664">
    <property type="component" value="Unassembled WGS sequence"/>
</dbReference>
<dbReference type="STRING" id="1036779.SAMN04515666_11521"/>
<dbReference type="PRINTS" id="PR00811">
    <property type="entry name" value="BCTERIALGSPD"/>
</dbReference>
<dbReference type="Pfam" id="PF00263">
    <property type="entry name" value="Secretin"/>
    <property type="match status" value="1"/>
</dbReference>
<dbReference type="InterPro" id="IPR001775">
    <property type="entry name" value="GspD/PilQ"/>
</dbReference>
<dbReference type="OrthoDB" id="9775455at2"/>
<keyword evidence="2" id="KW-0732">Signal</keyword>
<evidence type="ECO:0000313" key="5">
    <source>
        <dbReference type="EMBL" id="SEM59231.1"/>
    </source>
</evidence>
<feature type="domain" description="Pilus formation protein N-terminal" evidence="4">
    <location>
        <begin position="49"/>
        <end position="118"/>
    </location>
</feature>
<dbReference type="PANTHER" id="PTHR30332:SF17">
    <property type="entry name" value="TYPE IV PILIATION SYSTEM PROTEIN DR_0774-RELATED"/>
    <property type="match status" value="1"/>
</dbReference>
<evidence type="ECO:0000256" key="2">
    <source>
        <dbReference type="SAM" id="SignalP"/>
    </source>
</evidence>
<evidence type="ECO:0000313" key="6">
    <source>
        <dbReference type="Proteomes" id="UP000199664"/>
    </source>
</evidence>
<gene>
    <name evidence="5" type="ORF">SAMN04515666_11521</name>
</gene>
<dbReference type="AlphaFoldDB" id="A0A1H7ZLV0"/>
<evidence type="ECO:0000259" key="4">
    <source>
        <dbReference type="Pfam" id="PF13629"/>
    </source>
</evidence>
<reference evidence="6" key="1">
    <citation type="submission" date="2016-10" db="EMBL/GenBank/DDBJ databases">
        <authorList>
            <person name="Varghese N."/>
            <person name="Submissions S."/>
        </authorList>
    </citation>
    <scope>NUCLEOTIDE SEQUENCE [LARGE SCALE GENOMIC DNA]</scope>
    <source>
        <strain evidence="6">LMG 26383,CCUG 61248,R- 45681</strain>
    </source>
</reference>
<dbReference type="EMBL" id="FOAN01000015">
    <property type="protein sequence ID" value="SEM59231.1"/>
    <property type="molecule type" value="Genomic_DNA"/>
</dbReference>
<proteinExistence type="inferred from homology"/>
<protein>
    <submittedName>
        <fullName evidence="5">Pilus assembly protein CpaC</fullName>
    </submittedName>
</protein>
<dbReference type="Pfam" id="PF13629">
    <property type="entry name" value="T2SS-T3SS_pil_N"/>
    <property type="match status" value="1"/>
</dbReference>
<sequence length="458" mass="49279">MPSRMIRNGDLAKRLRRFFGLAALASALWPGALSSNLAAANEVSPLSNARPIELPTGQGRIIRFDQPVESVMLADPTVANIQVVAPDVVYVYGLKSGSTNLLALDEQKRMKGAIRLEVLTPSRSANQAKRTLQPTSTVDLQFFGERLVVRGATRSVDEAIDVANVARTYSPPDQPPLNNATIPSSHQINIRVRFAEMSRKDLTAFGINWKVMVDTGNFSFGVGSSGGNLASGGRGLGLNFSNNRVNVDALVEAMQQNGLLTILAEPNLTATTGQTASFLAGGEVPVPVPQDRDRITADYKPFGVSLSFTPTLLQNNRIGLRVRPEVSAISMAGAVRVSGFELPAFTVRRADTNVELASGQTFAIAGLFQRNLSQEVDKFPFLGDVPILGTLFTSTRYRRDETELVILITAHLVKPSSDRLSATPLDRPVRVARRQPVATAVPVEKGPKAPSGAGLIFK</sequence>
<comment type="similarity">
    <text evidence="1">Belongs to the bacterial secretin family.</text>
</comment>
<feature type="signal peptide" evidence="2">
    <location>
        <begin position="1"/>
        <end position="40"/>
    </location>
</feature>
<keyword evidence="6" id="KW-1185">Reference proteome</keyword>
<dbReference type="InterPro" id="IPR032789">
    <property type="entry name" value="T2SS-T3SS_pil_N"/>
</dbReference>
<evidence type="ECO:0000259" key="3">
    <source>
        <dbReference type="Pfam" id="PF00263"/>
    </source>
</evidence>
<dbReference type="InterPro" id="IPR004846">
    <property type="entry name" value="T2SS/T3SS_dom"/>
</dbReference>
<evidence type="ECO:0000256" key="1">
    <source>
        <dbReference type="RuleBase" id="RU004003"/>
    </source>
</evidence>
<dbReference type="InterPro" id="IPR050810">
    <property type="entry name" value="Bact_Secretion_Sys_Channel"/>
</dbReference>
<accession>A0A1H7ZLV0</accession>